<proteinExistence type="predicted"/>
<organism evidence="2 3">
    <name type="scientific">Marasmiellus scandens</name>
    <dbReference type="NCBI Taxonomy" id="2682957"/>
    <lineage>
        <taxon>Eukaryota</taxon>
        <taxon>Fungi</taxon>
        <taxon>Dikarya</taxon>
        <taxon>Basidiomycota</taxon>
        <taxon>Agaricomycotina</taxon>
        <taxon>Agaricomycetes</taxon>
        <taxon>Agaricomycetidae</taxon>
        <taxon>Agaricales</taxon>
        <taxon>Marasmiineae</taxon>
        <taxon>Omphalotaceae</taxon>
        <taxon>Marasmiellus</taxon>
    </lineage>
</organism>
<dbReference type="EMBL" id="JBANRG010000013">
    <property type="protein sequence ID" value="KAK7461320.1"/>
    <property type="molecule type" value="Genomic_DNA"/>
</dbReference>
<protein>
    <recommendedName>
        <fullName evidence="1">F-box domain-containing protein</fullName>
    </recommendedName>
</protein>
<comment type="caution">
    <text evidence="2">The sequence shown here is derived from an EMBL/GenBank/DDBJ whole genome shotgun (WGS) entry which is preliminary data.</text>
</comment>
<evidence type="ECO:0000313" key="2">
    <source>
        <dbReference type="EMBL" id="KAK7461320.1"/>
    </source>
</evidence>
<dbReference type="InterPro" id="IPR032675">
    <property type="entry name" value="LRR_dom_sf"/>
</dbReference>
<evidence type="ECO:0000313" key="3">
    <source>
        <dbReference type="Proteomes" id="UP001498398"/>
    </source>
</evidence>
<evidence type="ECO:0000259" key="1">
    <source>
        <dbReference type="Pfam" id="PF12937"/>
    </source>
</evidence>
<gene>
    <name evidence="2" type="ORF">VKT23_008499</name>
</gene>
<dbReference type="Pfam" id="PF12937">
    <property type="entry name" value="F-box-like"/>
    <property type="match status" value="1"/>
</dbReference>
<dbReference type="Proteomes" id="UP001498398">
    <property type="component" value="Unassembled WGS sequence"/>
</dbReference>
<dbReference type="Gene3D" id="1.20.1280.50">
    <property type="match status" value="1"/>
</dbReference>
<sequence>MREPSSIEVTSILQSFQMAKDAILIHDDKISRLEQILNILQLQRDRLQDYARQQESLLAPIRKLPVEILTQIFSLCHLDSGYGLEIRQGVQKGETVKSPILALSHVCSHWRTVSISRPLLWSSISIDFERLEDDDAERLQSLIGLYLDRSRRAFLNIRMTSFYMYFPDERPELVFRALLAERVRWKTIVLSLGPSFLDDPIQIEDTSDSLHFPSLEAIELDWKDHSWPRTVHDSHPGDFLNSLLVNSPNLRRMAIPQFLDCQRFSSVMKFFDFRRLSSIEVNKRSYDWSIWRQINENLTEFSNLEKLSINLILPAHRIQENYRGTRCPNATSRSLKSLSMTLNYFAVSTPMLGALNLPSLTCLEISIYTIQDPGSHTDAWMQSLQGMLRCSHNTLVSFKLTCYNEFSANQLCTILSWPQRVQTLSLFADARALTSTLFSRLMFPSNNPVIAPNDEALESEQSPTLLPHLKTVTFGFTGLNFLIEQEPLVSKQASLILPDPDVIFNMILSRRHGNGVEDGLCHFGFSASTVLFKSELQNWAGIMRTKLRDLRPELQRGSSHWTCTLDLGEI</sequence>
<dbReference type="InterPro" id="IPR001810">
    <property type="entry name" value="F-box_dom"/>
</dbReference>
<accession>A0ABR1JL95</accession>
<name>A0ABR1JL95_9AGAR</name>
<keyword evidence="3" id="KW-1185">Reference proteome</keyword>
<dbReference type="Gene3D" id="3.80.10.10">
    <property type="entry name" value="Ribonuclease Inhibitor"/>
    <property type="match status" value="1"/>
</dbReference>
<reference evidence="2 3" key="1">
    <citation type="submission" date="2024-01" db="EMBL/GenBank/DDBJ databases">
        <title>A draft genome for the cacao thread blight pathogen Marasmiellus scandens.</title>
        <authorList>
            <person name="Baruah I.K."/>
            <person name="Leung J."/>
            <person name="Bukari Y."/>
            <person name="Amoako-Attah I."/>
            <person name="Meinhardt L.W."/>
            <person name="Bailey B.A."/>
            <person name="Cohen S.P."/>
        </authorList>
    </citation>
    <scope>NUCLEOTIDE SEQUENCE [LARGE SCALE GENOMIC DNA]</scope>
    <source>
        <strain evidence="2 3">GH-19</strain>
    </source>
</reference>
<feature type="domain" description="F-box" evidence="1">
    <location>
        <begin position="62"/>
        <end position="126"/>
    </location>
</feature>